<sequence length="108" mass="12688">MPNKFQELERWAKHMRFSFFSDTNFRKRFKLCKPAIDHVYQEYHRKVFATTHSYWDGEGPHLAASDSFDSRGYSALIGKVVMVDLNTKVMIHTEAFHRDETGVPFITS</sequence>
<evidence type="ECO:0000313" key="2">
    <source>
        <dbReference type="Proteomes" id="UP000054047"/>
    </source>
</evidence>
<evidence type="ECO:0000313" key="1">
    <source>
        <dbReference type="EMBL" id="KIH68753.1"/>
    </source>
</evidence>
<keyword evidence="2" id="KW-1185">Reference proteome</keyword>
<accession>A0A0C2DFI3</accession>
<gene>
    <name evidence="1" type="ORF">ANCDUO_00908</name>
</gene>
<protein>
    <submittedName>
        <fullName evidence="1">Uncharacterized protein</fullName>
    </submittedName>
</protein>
<dbReference type="Proteomes" id="UP000054047">
    <property type="component" value="Unassembled WGS sequence"/>
</dbReference>
<reference evidence="1 2" key="1">
    <citation type="submission" date="2013-12" db="EMBL/GenBank/DDBJ databases">
        <title>Draft genome of the parsitic nematode Ancylostoma duodenale.</title>
        <authorList>
            <person name="Mitreva M."/>
        </authorList>
    </citation>
    <scope>NUCLEOTIDE SEQUENCE [LARGE SCALE GENOMIC DNA]</scope>
    <source>
        <strain evidence="1 2">Zhejiang</strain>
    </source>
</reference>
<organism evidence="1 2">
    <name type="scientific">Ancylostoma duodenale</name>
    <dbReference type="NCBI Taxonomy" id="51022"/>
    <lineage>
        <taxon>Eukaryota</taxon>
        <taxon>Metazoa</taxon>
        <taxon>Ecdysozoa</taxon>
        <taxon>Nematoda</taxon>
        <taxon>Chromadorea</taxon>
        <taxon>Rhabditida</taxon>
        <taxon>Rhabditina</taxon>
        <taxon>Rhabditomorpha</taxon>
        <taxon>Strongyloidea</taxon>
        <taxon>Ancylostomatidae</taxon>
        <taxon>Ancylostomatinae</taxon>
        <taxon>Ancylostoma</taxon>
    </lineage>
</organism>
<name>A0A0C2DFI3_9BILA</name>
<dbReference type="AlphaFoldDB" id="A0A0C2DFI3"/>
<dbReference type="OrthoDB" id="5873540at2759"/>
<proteinExistence type="predicted"/>
<dbReference type="EMBL" id="KN726299">
    <property type="protein sequence ID" value="KIH68753.1"/>
    <property type="molecule type" value="Genomic_DNA"/>
</dbReference>